<dbReference type="STRING" id="1469647.BC351_10330"/>
<dbReference type="EMBL" id="MBTG01000056">
    <property type="protein sequence ID" value="OPH47580.1"/>
    <property type="molecule type" value="Genomic_DNA"/>
</dbReference>
<dbReference type="NCBIfam" id="NF033679">
    <property type="entry name" value="DNRLRE_dom"/>
    <property type="match status" value="1"/>
</dbReference>
<dbReference type="AlphaFoldDB" id="A0A1V4H8P5"/>
<evidence type="ECO:0000256" key="3">
    <source>
        <dbReference type="ARBA" id="ARBA00022729"/>
    </source>
</evidence>
<dbReference type="GO" id="GO:0005576">
    <property type="term" value="C:extracellular region"/>
    <property type="evidence" value="ECO:0007669"/>
    <property type="project" value="UniProtKB-SubCell"/>
</dbReference>
<proteinExistence type="predicted"/>
<evidence type="ECO:0000256" key="2">
    <source>
        <dbReference type="ARBA" id="ARBA00022525"/>
    </source>
</evidence>
<keyword evidence="3" id="KW-0732">Signal</keyword>
<evidence type="ECO:0000259" key="4">
    <source>
        <dbReference type="Pfam" id="PF24517"/>
    </source>
</evidence>
<comment type="subcellular location">
    <subcellularLocation>
        <location evidence="1">Secreted</location>
    </subcellularLocation>
</comment>
<dbReference type="Pfam" id="PF24517">
    <property type="entry name" value="CBM96"/>
    <property type="match status" value="1"/>
</dbReference>
<keyword evidence="2" id="KW-0964">Secreted</keyword>
<dbReference type="OrthoDB" id="2476528at2"/>
<name>A0A1V4H8P5_9BACL</name>
<dbReference type="Proteomes" id="UP000190626">
    <property type="component" value="Unassembled WGS sequence"/>
</dbReference>
<dbReference type="RefSeq" id="WP_079420179.1">
    <property type="nucleotide sequence ID" value="NZ_MBTG01000056.1"/>
</dbReference>
<reference evidence="6" key="1">
    <citation type="submission" date="2016-07" db="EMBL/GenBank/DDBJ databases">
        <authorList>
            <person name="Florea S."/>
            <person name="Webb J.S."/>
            <person name="Jaromczyk J."/>
            <person name="Schardl C.L."/>
        </authorList>
    </citation>
    <scope>NUCLEOTIDE SEQUENCE [LARGE SCALE GENOMIC DNA]</scope>
    <source>
        <strain evidence="6">CY1</strain>
    </source>
</reference>
<gene>
    <name evidence="5" type="ORF">BC351_10330</name>
</gene>
<evidence type="ECO:0000313" key="5">
    <source>
        <dbReference type="EMBL" id="OPH47580.1"/>
    </source>
</evidence>
<accession>A0A1V4H8P5</accession>
<evidence type="ECO:0000313" key="6">
    <source>
        <dbReference type="Proteomes" id="UP000190626"/>
    </source>
</evidence>
<evidence type="ECO:0000256" key="1">
    <source>
        <dbReference type="ARBA" id="ARBA00004613"/>
    </source>
</evidence>
<organism evidence="5 6">
    <name type="scientific">Paenibacillus ferrarius</name>
    <dbReference type="NCBI Taxonomy" id="1469647"/>
    <lineage>
        <taxon>Bacteria</taxon>
        <taxon>Bacillati</taxon>
        <taxon>Bacillota</taxon>
        <taxon>Bacilli</taxon>
        <taxon>Bacillales</taxon>
        <taxon>Paenibacillaceae</taxon>
        <taxon>Paenibacillus</taxon>
    </lineage>
</organism>
<feature type="domain" description="Carbohydrate-binding module family 96" evidence="4">
    <location>
        <begin position="66"/>
        <end position="223"/>
    </location>
</feature>
<sequence length="558" mass="63363">MAYIIINSMEGKYLVKRPLEVFLPLTAGIRLSLSSSILIQVAIPPNNQMEGVVEVAHRPTIKKIIKVARDAYVNESVPTLNYGNRSQLRVGVDMDGHKYRSFLLFDLSTLDKGLTFVSAKLNLNAANPIYSIDHIEISTLNKSFDEYGITWDNQPSRLKFIDILEVDKGSEKLIFTLTDVIKEWYLDSRTNNGILLKEFNNSLDKLISLHSKEGGYPPNLEVEYFDPTFGVPKQSTKLISLTVLNKKSSSIPISVNVITYMRDSTVPINMLVKSIRGELWVESRITVNKLPISLTVKQVRSDSIPVEFKVSHLLEDVIPLGMNVTQNSLPTRFNVRAISELLLESKISIRAIPLSLLVSKRDLDVSLNVRTLSEIPIYMSVSKKGIPIEFSVMKPSSIKIEANVLKRKNEYLNVSFSIGRTSIPIEFYYKQGTSIPIEFLLLGKRFNELPLTLSIYKSDYSVVPIEFETQAISDLLISMDVFSRNLDVSMFVLKNKESFKNLEMNVRKFDSLPLELHVTKFKDLLVYMEVKKIWFSDIGIRLVIGGKGKQKRSYVFIM</sequence>
<keyword evidence="6" id="KW-1185">Reference proteome</keyword>
<dbReference type="InterPro" id="IPR055372">
    <property type="entry name" value="CBM96"/>
</dbReference>
<protein>
    <recommendedName>
        <fullName evidence="4">Carbohydrate-binding module family 96 domain-containing protein</fullName>
    </recommendedName>
</protein>
<comment type="caution">
    <text evidence="5">The sequence shown here is derived from an EMBL/GenBank/DDBJ whole genome shotgun (WGS) entry which is preliminary data.</text>
</comment>